<proteinExistence type="predicted"/>
<dbReference type="GO" id="GO:0016747">
    <property type="term" value="F:acyltransferase activity, transferring groups other than amino-acyl groups"/>
    <property type="evidence" value="ECO:0007669"/>
    <property type="project" value="InterPro"/>
</dbReference>
<organism evidence="5 6">
    <name type="scientific">Streptomyces rapamycinicus (strain ATCC 29253 / DSM 41530 / NRRL 5491 / AYB-994)</name>
    <name type="common">Streptomyces hygroscopicus (strain ATCC 29253)</name>
    <dbReference type="NCBI Taxonomy" id="1343740"/>
    <lineage>
        <taxon>Bacteria</taxon>
        <taxon>Bacillati</taxon>
        <taxon>Actinomycetota</taxon>
        <taxon>Actinomycetes</taxon>
        <taxon>Kitasatosporales</taxon>
        <taxon>Streptomycetaceae</taxon>
        <taxon>Streptomyces</taxon>
        <taxon>Streptomyces violaceusniger group</taxon>
    </lineage>
</organism>
<dbReference type="InterPro" id="IPR016181">
    <property type="entry name" value="Acyl_CoA_acyltransferase"/>
</dbReference>
<reference evidence="5 6" key="1">
    <citation type="journal article" date="2018" name="J. Biol. Chem.">
        <title>Discovery of the actinoplanic acid pathway in Streptomyces rapamycinicus reveals a genetically conserved synergism with rapamycin.</title>
        <authorList>
            <person name="Mrak P."/>
            <person name="Krastel P."/>
            <person name="Pivk Lukancic P."/>
            <person name="Tao J."/>
            <person name="Pistorius D."/>
            <person name="Moore C.M."/>
        </authorList>
    </citation>
    <scope>NUCLEOTIDE SEQUENCE [LARGE SCALE GENOMIC DNA]</scope>
    <source>
        <strain evidence="5 6">NRRL 5491</strain>
    </source>
</reference>
<keyword evidence="2" id="KW-0012">Acyltransferase</keyword>
<evidence type="ECO:0000313" key="5">
    <source>
        <dbReference type="EMBL" id="RLV78331.1"/>
    </source>
</evidence>
<dbReference type="InterPro" id="IPR000182">
    <property type="entry name" value="GNAT_dom"/>
</dbReference>
<gene>
    <name evidence="5" type="ORF">D3C57_108140</name>
</gene>
<dbReference type="Proteomes" id="UP000281594">
    <property type="component" value="Unassembled WGS sequence"/>
</dbReference>
<evidence type="ECO:0000256" key="1">
    <source>
        <dbReference type="ARBA" id="ARBA00022679"/>
    </source>
</evidence>
<comment type="caution">
    <text evidence="5">The sequence shown here is derived from an EMBL/GenBank/DDBJ whole genome shotgun (WGS) entry which is preliminary data.</text>
</comment>
<dbReference type="Gene3D" id="3.40.630.30">
    <property type="match status" value="1"/>
</dbReference>
<dbReference type="CDD" id="cd04301">
    <property type="entry name" value="NAT_SF"/>
    <property type="match status" value="1"/>
</dbReference>
<evidence type="ECO:0000313" key="6">
    <source>
        <dbReference type="Proteomes" id="UP000281594"/>
    </source>
</evidence>
<dbReference type="Pfam" id="PF00583">
    <property type="entry name" value="Acetyltransf_1"/>
    <property type="match status" value="1"/>
</dbReference>
<dbReference type="EMBL" id="QYCY01000001">
    <property type="protein sequence ID" value="RLV78331.1"/>
    <property type="molecule type" value="Genomic_DNA"/>
</dbReference>
<dbReference type="RefSeq" id="WP_020871978.1">
    <property type="nucleotide sequence ID" value="NC_022785.1"/>
</dbReference>
<dbReference type="eggNOG" id="COG0456">
    <property type="taxonomic scope" value="Bacteria"/>
</dbReference>
<dbReference type="SUPFAM" id="SSF55729">
    <property type="entry name" value="Acyl-CoA N-acyltransferases (Nat)"/>
    <property type="match status" value="1"/>
</dbReference>
<dbReference type="KEGG" id="src:M271_35455"/>
<protein>
    <recommendedName>
        <fullName evidence="4">N-acetyltransferase domain-containing protein</fullName>
    </recommendedName>
</protein>
<dbReference type="STRING" id="1343740.M271_35455"/>
<dbReference type="AlphaFoldDB" id="A0A0A0NG14"/>
<dbReference type="PANTHER" id="PTHR43420">
    <property type="entry name" value="ACETYLTRANSFERASE"/>
    <property type="match status" value="1"/>
</dbReference>
<feature type="domain" description="N-acetyltransferase" evidence="4">
    <location>
        <begin position="25"/>
        <end position="184"/>
    </location>
</feature>
<evidence type="ECO:0000259" key="4">
    <source>
        <dbReference type="PROSITE" id="PS51186"/>
    </source>
</evidence>
<accession>A0A0A0NG14</accession>
<evidence type="ECO:0000256" key="3">
    <source>
        <dbReference type="SAM" id="MobiDB-lite"/>
    </source>
</evidence>
<dbReference type="PANTHER" id="PTHR43420:SF47">
    <property type="entry name" value="N-ACETYLTRANSFERASE DOMAIN-CONTAINING PROTEIN"/>
    <property type="match status" value="1"/>
</dbReference>
<dbReference type="PROSITE" id="PS51186">
    <property type="entry name" value="GNAT"/>
    <property type="match status" value="1"/>
</dbReference>
<sequence length="185" mass="20630">MPQPCDLPQPPQPSRRPERSERPGLIIRPAVHDDDTALAELDRRTWSPLHAVQPKPRPPYDPFFTLHNRVEQIIVAELAGSPVGYLRLVPPTPLACNAHVRQIQGLAVDERMRGKGVARALLGAAYQEARRQGATRMTLRVLGHNTPARRLYASEGFVVEGVLPGEFLLEGEYVDDVLMGRPLDR</sequence>
<keyword evidence="1" id="KW-0808">Transferase</keyword>
<name>A0A0A0NG14_STRRN</name>
<evidence type="ECO:0000256" key="2">
    <source>
        <dbReference type="ARBA" id="ARBA00023315"/>
    </source>
</evidence>
<dbReference type="InterPro" id="IPR050680">
    <property type="entry name" value="YpeA/RimI_acetyltransf"/>
</dbReference>
<feature type="region of interest" description="Disordered" evidence="3">
    <location>
        <begin position="1"/>
        <end position="33"/>
    </location>
</feature>
<feature type="compositionally biased region" description="Pro residues" evidence="3">
    <location>
        <begin position="1"/>
        <end position="14"/>
    </location>
</feature>
<dbReference type="HOGENOM" id="CLU_013985_19_2_11"/>